<evidence type="ECO:0000259" key="2">
    <source>
        <dbReference type="Pfam" id="PF13966"/>
    </source>
</evidence>
<keyword evidence="5" id="KW-1185">Reference proteome</keyword>
<dbReference type="InterPro" id="IPR044730">
    <property type="entry name" value="RNase_H-like_dom_plant"/>
</dbReference>
<name>A0A2K2CFX3_BRADI</name>
<dbReference type="PANTHER" id="PTHR47074">
    <property type="entry name" value="BNAC02G40300D PROTEIN"/>
    <property type="match status" value="1"/>
</dbReference>
<reference evidence="3" key="2">
    <citation type="submission" date="2017-06" db="EMBL/GenBank/DDBJ databases">
        <title>WGS assembly of Brachypodium distachyon.</title>
        <authorList>
            <consortium name="The International Brachypodium Initiative"/>
            <person name="Lucas S."/>
            <person name="Harmon-Smith M."/>
            <person name="Lail K."/>
            <person name="Tice H."/>
            <person name="Grimwood J."/>
            <person name="Bruce D."/>
            <person name="Barry K."/>
            <person name="Shu S."/>
            <person name="Lindquist E."/>
            <person name="Wang M."/>
            <person name="Pitluck S."/>
            <person name="Vogel J.P."/>
            <person name="Garvin D.F."/>
            <person name="Mockler T.C."/>
            <person name="Schmutz J."/>
            <person name="Rokhsar D."/>
            <person name="Bevan M.W."/>
        </authorList>
    </citation>
    <scope>NUCLEOTIDE SEQUENCE</scope>
    <source>
        <strain evidence="3">Bd21</strain>
    </source>
</reference>
<dbReference type="Proteomes" id="UP000008810">
    <property type="component" value="Chromosome 5"/>
</dbReference>
<dbReference type="InParanoid" id="A0A2K2CFX3"/>
<dbReference type="Gramene" id="PNT60933">
    <property type="protein sequence ID" value="PNT60933"/>
    <property type="gene ID" value="BRADI_5g08336v3"/>
</dbReference>
<reference evidence="4" key="3">
    <citation type="submission" date="2018-08" db="UniProtKB">
        <authorList>
            <consortium name="EnsemblPlants"/>
        </authorList>
    </citation>
    <scope>IDENTIFICATION</scope>
    <source>
        <strain evidence="4">cv. Bd21</strain>
    </source>
</reference>
<dbReference type="InterPro" id="IPR036397">
    <property type="entry name" value="RNaseH_sf"/>
</dbReference>
<evidence type="ECO:0000259" key="1">
    <source>
        <dbReference type="Pfam" id="PF13456"/>
    </source>
</evidence>
<sequence>MDISLIRLSSSTPHQVVRASCIDLLKKGAIWRIGDGTKVRLWRDNWLPKGNLKATGRTDFVAWHYEKTGIFTVRSAYRLGLALKRDEKISGQGSARPNGDRALVFTWKLGTESLAVQTNRHKLDVRITPLCRICGDEEEDGYHAVMNCTKARAFRLEMRNVWDIPAEEKLTNIGPDWVIVRLSQMSKIQRACMLFIWWRAWHLRNDIQKLNVDASFNADTGQAAWGSILRNHLGEIVMSAWGELPRVPNAGVAEALACFHGLRAASQVTACPIVLATDCLQLVAALSKEEPNCSDTAMIWAVRKEPCQANAAAHELARLSWQGLAGNCLLGSAPRIVLDVCLRDCTPVPVD</sequence>
<dbReference type="InterPro" id="IPR002156">
    <property type="entry name" value="RNaseH_domain"/>
</dbReference>
<gene>
    <name evidence="3" type="ORF">BRADI_5g08336v3</name>
</gene>
<dbReference type="EnsemblPlants" id="PNT60933">
    <property type="protein sequence ID" value="PNT60933"/>
    <property type="gene ID" value="BRADI_5g08336v3"/>
</dbReference>
<evidence type="ECO:0000313" key="4">
    <source>
        <dbReference type="EnsemblPlants" id="PNT60933"/>
    </source>
</evidence>
<dbReference type="Gene3D" id="3.30.420.10">
    <property type="entry name" value="Ribonuclease H-like superfamily/Ribonuclease H"/>
    <property type="match status" value="1"/>
</dbReference>
<reference evidence="3 4" key="1">
    <citation type="journal article" date="2010" name="Nature">
        <title>Genome sequencing and analysis of the model grass Brachypodium distachyon.</title>
        <authorList>
            <consortium name="International Brachypodium Initiative"/>
        </authorList>
    </citation>
    <scope>NUCLEOTIDE SEQUENCE [LARGE SCALE GENOMIC DNA]</scope>
    <source>
        <strain evidence="3 4">Bd21</strain>
    </source>
</reference>
<dbReference type="Pfam" id="PF13966">
    <property type="entry name" value="zf-RVT"/>
    <property type="match status" value="1"/>
</dbReference>
<feature type="domain" description="RNase H type-1" evidence="1">
    <location>
        <begin position="211"/>
        <end position="296"/>
    </location>
</feature>
<protein>
    <recommendedName>
        <fullName evidence="6">RNase H type-1 domain-containing protein</fullName>
    </recommendedName>
</protein>
<dbReference type="OrthoDB" id="1744872at2759"/>
<evidence type="ECO:0000313" key="5">
    <source>
        <dbReference type="Proteomes" id="UP000008810"/>
    </source>
</evidence>
<dbReference type="PANTHER" id="PTHR47074:SF11">
    <property type="entry name" value="REVERSE TRANSCRIPTASE-LIKE PROTEIN"/>
    <property type="match status" value="1"/>
</dbReference>
<accession>A0A2K2CFX3</accession>
<dbReference type="EMBL" id="CM000884">
    <property type="protein sequence ID" value="PNT60933.1"/>
    <property type="molecule type" value="Genomic_DNA"/>
</dbReference>
<dbReference type="GO" id="GO:0004523">
    <property type="term" value="F:RNA-DNA hybrid ribonuclease activity"/>
    <property type="evidence" value="ECO:0007669"/>
    <property type="project" value="InterPro"/>
</dbReference>
<evidence type="ECO:0000313" key="3">
    <source>
        <dbReference type="EMBL" id="PNT60933.1"/>
    </source>
</evidence>
<dbReference type="AlphaFoldDB" id="A0A2K2CFX3"/>
<dbReference type="InterPro" id="IPR026960">
    <property type="entry name" value="RVT-Znf"/>
</dbReference>
<dbReference type="Pfam" id="PF13456">
    <property type="entry name" value="RVT_3"/>
    <property type="match status" value="1"/>
</dbReference>
<organism evidence="3">
    <name type="scientific">Brachypodium distachyon</name>
    <name type="common">Purple false brome</name>
    <name type="synonym">Trachynia distachya</name>
    <dbReference type="NCBI Taxonomy" id="15368"/>
    <lineage>
        <taxon>Eukaryota</taxon>
        <taxon>Viridiplantae</taxon>
        <taxon>Streptophyta</taxon>
        <taxon>Embryophyta</taxon>
        <taxon>Tracheophyta</taxon>
        <taxon>Spermatophyta</taxon>
        <taxon>Magnoliopsida</taxon>
        <taxon>Liliopsida</taxon>
        <taxon>Poales</taxon>
        <taxon>Poaceae</taxon>
        <taxon>BOP clade</taxon>
        <taxon>Pooideae</taxon>
        <taxon>Stipodae</taxon>
        <taxon>Brachypodieae</taxon>
        <taxon>Brachypodium</taxon>
    </lineage>
</organism>
<dbReference type="GO" id="GO:0003676">
    <property type="term" value="F:nucleic acid binding"/>
    <property type="evidence" value="ECO:0007669"/>
    <property type="project" value="InterPro"/>
</dbReference>
<dbReference type="SUPFAM" id="SSF53098">
    <property type="entry name" value="Ribonuclease H-like"/>
    <property type="match status" value="1"/>
</dbReference>
<evidence type="ECO:0008006" key="6">
    <source>
        <dbReference type="Google" id="ProtNLM"/>
    </source>
</evidence>
<dbReference type="InterPro" id="IPR012337">
    <property type="entry name" value="RNaseH-like_sf"/>
</dbReference>
<dbReference type="InterPro" id="IPR052929">
    <property type="entry name" value="RNase_H-like_EbsB-rel"/>
</dbReference>
<proteinExistence type="predicted"/>
<feature type="domain" description="Reverse transcriptase zinc-binding" evidence="2">
    <location>
        <begin position="100"/>
        <end position="153"/>
    </location>
</feature>
<dbReference type="CDD" id="cd06222">
    <property type="entry name" value="RNase_H_like"/>
    <property type="match status" value="1"/>
</dbReference>